<evidence type="ECO:0000313" key="2">
    <source>
        <dbReference type="Proteomes" id="UP001341840"/>
    </source>
</evidence>
<gene>
    <name evidence="1" type="ORF">PIB30_082481</name>
</gene>
<organism evidence="1 2">
    <name type="scientific">Stylosanthes scabra</name>
    <dbReference type="NCBI Taxonomy" id="79078"/>
    <lineage>
        <taxon>Eukaryota</taxon>
        <taxon>Viridiplantae</taxon>
        <taxon>Streptophyta</taxon>
        <taxon>Embryophyta</taxon>
        <taxon>Tracheophyta</taxon>
        <taxon>Spermatophyta</taxon>
        <taxon>Magnoliopsida</taxon>
        <taxon>eudicotyledons</taxon>
        <taxon>Gunneridae</taxon>
        <taxon>Pentapetalae</taxon>
        <taxon>rosids</taxon>
        <taxon>fabids</taxon>
        <taxon>Fabales</taxon>
        <taxon>Fabaceae</taxon>
        <taxon>Papilionoideae</taxon>
        <taxon>50 kb inversion clade</taxon>
        <taxon>dalbergioids sensu lato</taxon>
        <taxon>Dalbergieae</taxon>
        <taxon>Pterocarpus clade</taxon>
        <taxon>Stylosanthes</taxon>
    </lineage>
</organism>
<dbReference type="EMBL" id="JASCZI010212718">
    <property type="protein sequence ID" value="MED6200166.1"/>
    <property type="molecule type" value="Genomic_DNA"/>
</dbReference>
<reference evidence="1 2" key="1">
    <citation type="journal article" date="2023" name="Plants (Basel)">
        <title>Bridging the Gap: Combining Genomics and Transcriptomics Approaches to Understand Stylosanthes scabra, an Orphan Legume from the Brazilian Caatinga.</title>
        <authorList>
            <person name="Ferreira-Neto J.R.C."/>
            <person name="da Silva M.D."/>
            <person name="Binneck E."/>
            <person name="de Melo N.F."/>
            <person name="da Silva R.H."/>
            <person name="de Melo A.L.T.M."/>
            <person name="Pandolfi V."/>
            <person name="Bustamante F.O."/>
            <person name="Brasileiro-Vidal A.C."/>
            <person name="Benko-Iseppon A.M."/>
        </authorList>
    </citation>
    <scope>NUCLEOTIDE SEQUENCE [LARGE SCALE GENOMIC DNA]</scope>
    <source>
        <tissue evidence="1">Leaves</tissue>
    </source>
</reference>
<keyword evidence="2" id="KW-1185">Reference proteome</keyword>
<evidence type="ECO:0000313" key="1">
    <source>
        <dbReference type="EMBL" id="MED6200166.1"/>
    </source>
</evidence>
<sequence length="220" mass="25058">MRVAKLEVLLNAPFHVGNDNPLTWYYLGSDTLVGVLRIERFAASETTRLPTKVIYEFDFEKHVWVEEIITKVIHTIHEHRNVVGHLQQPSETLIGTVPPSPKELQSNEVIYVSSNLELEEDDQKVLGGDGTLKEESLVEEKTLHVSTVVEEDAYDHLIRTPFTPGYTIWARHGEVPDEETPHSGRGSERYVPECDQMRNMVHEAFSFPIQHESRFGGGNE</sequence>
<name>A0ABU6XRK5_9FABA</name>
<proteinExistence type="predicted"/>
<accession>A0ABU6XRK5</accession>
<protein>
    <submittedName>
        <fullName evidence="1">Uncharacterized protein</fullName>
    </submittedName>
</protein>
<comment type="caution">
    <text evidence="1">The sequence shown here is derived from an EMBL/GenBank/DDBJ whole genome shotgun (WGS) entry which is preliminary data.</text>
</comment>
<dbReference type="Proteomes" id="UP001341840">
    <property type="component" value="Unassembled WGS sequence"/>
</dbReference>